<dbReference type="Proteomes" id="UP000694850">
    <property type="component" value="Unplaced"/>
</dbReference>
<evidence type="ECO:0000313" key="1">
    <source>
        <dbReference type="Proteomes" id="UP000694850"/>
    </source>
</evidence>
<name>A0AC54Z923_ORYAF</name>
<dbReference type="RefSeq" id="XP_042636563.1">
    <property type="nucleotide sequence ID" value="XM_042780629.1"/>
</dbReference>
<organism evidence="1 2">
    <name type="scientific">Orycteropus afer afer</name>
    <dbReference type="NCBI Taxonomy" id="1230840"/>
    <lineage>
        <taxon>Eukaryota</taxon>
        <taxon>Metazoa</taxon>
        <taxon>Chordata</taxon>
        <taxon>Craniata</taxon>
        <taxon>Vertebrata</taxon>
        <taxon>Euteleostomi</taxon>
        <taxon>Mammalia</taxon>
        <taxon>Eutheria</taxon>
        <taxon>Afrotheria</taxon>
        <taxon>Tubulidentata</taxon>
        <taxon>Orycteropodidae</taxon>
        <taxon>Orycteropus</taxon>
    </lineage>
</organism>
<evidence type="ECO:0000313" key="2">
    <source>
        <dbReference type="RefSeq" id="XP_042636563.1"/>
    </source>
</evidence>
<proteinExistence type="predicted"/>
<gene>
    <name evidence="2" type="primary">LOC103196122</name>
</gene>
<protein>
    <submittedName>
        <fullName evidence="2">Protein FAM205A-like</fullName>
    </submittedName>
</protein>
<keyword evidence="1" id="KW-1185">Reference proteome</keyword>
<accession>A0AC54Z923</accession>
<reference evidence="2" key="1">
    <citation type="submission" date="2025-08" db="UniProtKB">
        <authorList>
            <consortium name="RefSeq"/>
        </authorList>
    </citation>
    <scope>IDENTIFICATION</scope>
</reference>
<sequence>MLSPTFVLWDIGYPLYIYGSIFIIILIIWQVKRSHYELRVEPNKSSCQQHRRLRKRARDAASRARRACQKEAEKPWELLSVMKSQNWLPREERVRQLLCADPCCRICHDMALEIQQLLTSPLAGLRNKMKCFLHYMNPKTKGKMDEDPMFSRTEKMTKRRKKIAEKSLASAKGPVGQAKMEKTIGDPKDQSSPTEKQGGLAFWDGPQVLDNQLRHRSHQLHSASVLGYPRHCPRHCPRVACATQSGNSS</sequence>